<accession>A0A8H3I7L4</accession>
<dbReference type="PANTHER" id="PTHR12149:SF8">
    <property type="entry name" value="PROTEIN-RIBULOSAMINE 3-KINASE"/>
    <property type="match status" value="1"/>
</dbReference>
<evidence type="ECO:0000256" key="2">
    <source>
        <dbReference type="ARBA" id="ARBA00048655"/>
    </source>
</evidence>
<dbReference type="Gene3D" id="3.90.1200.10">
    <property type="match status" value="1"/>
</dbReference>
<gene>
    <name evidence="3" type="ORF">HETSPECPRED_007943</name>
</gene>
<dbReference type="InterPro" id="IPR016477">
    <property type="entry name" value="Fructo-/Ketosamine-3-kinase"/>
</dbReference>
<dbReference type="EC" id="2.7.1.172" evidence="1"/>
<sequence length="401" mass="46350">MAGAEELRQLTLSAKEKLSLGSKQLDDLDENVLAAKMKAAELPPGTEFISITPHGVSSFNETWRIETILNGQVLLYFMKSHEGDLGRRSLLGSFESEKLFHEYEPEHVPRPIAFGNYRRDPNTWFFLAVFHDMVEELPEVDKFVSIVARYHRESLGRSPGGKWGFHTETGLPFVQHDNDYQDTWESLFTNMMRKMLEEEEIVHGQDDELDELKRDLFEKVMPRLLRPMESGGRSIQPCLIHTDLWPGNLLPDVDTDRLMIYDSRAMWGHNECDLGTWRAARFTLGPAYVNEYQKQMSMSQPEGDWSDRHALYALRYEVLYAVLFPGEENLRRVFMDEIRRLVDKYPDGLDGFQGEYDEKPGREVTVYDDEKQSYSSRVEWQPSAITLHDASRPLEMGVVGA</sequence>
<name>A0A8H3I7L4_9LECA</name>
<reference evidence="3" key="1">
    <citation type="submission" date="2021-03" db="EMBL/GenBank/DDBJ databases">
        <authorList>
            <person name="Tagirdzhanova G."/>
        </authorList>
    </citation>
    <scope>NUCLEOTIDE SEQUENCE</scope>
</reference>
<dbReference type="AlphaFoldDB" id="A0A8H3I7L4"/>
<organism evidence="3 4">
    <name type="scientific">Heterodermia speciosa</name>
    <dbReference type="NCBI Taxonomy" id="116794"/>
    <lineage>
        <taxon>Eukaryota</taxon>
        <taxon>Fungi</taxon>
        <taxon>Dikarya</taxon>
        <taxon>Ascomycota</taxon>
        <taxon>Pezizomycotina</taxon>
        <taxon>Lecanoromycetes</taxon>
        <taxon>OSLEUM clade</taxon>
        <taxon>Lecanoromycetidae</taxon>
        <taxon>Caliciales</taxon>
        <taxon>Physciaceae</taxon>
        <taxon>Heterodermia</taxon>
    </lineage>
</organism>
<dbReference type="Proteomes" id="UP000664521">
    <property type="component" value="Unassembled WGS sequence"/>
</dbReference>
<dbReference type="GO" id="GO:0102193">
    <property type="term" value="F:protein-ribulosamine 3-kinase activity"/>
    <property type="evidence" value="ECO:0007669"/>
    <property type="project" value="UniProtKB-EC"/>
</dbReference>
<dbReference type="EMBL" id="CAJPDS010000006">
    <property type="protein sequence ID" value="CAF9907943.1"/>
    <property type="molecule type" value="Genomic_DNA"/>
</dbReference>
<evidence type="ECO:0000313" key="4">
    <source>
        <dbReference type="Proteomes" id="UP000664521"/>
    </source>
</evidence>
<dbReference type="SUPFAM" id="SSF56112">
    <property type="entry name" value="Protein kinase-like (PK-like)"/>
    <property type="match status" value="1"/>
</dbReference>
<dbReference type="Pfam" id="PF03881">
    <property type="entry name" value="Fructosamin_kin"/>
    <property type="match status" value="1"/>
</dbReference>
<dbReference type="InterPro" id="IPR011009">
    <property type="entry name" value="Kinase-like_dom_sf"/>
</dbReference>
<dbReference type="PANTHER" id="PTHR12149">
    <property type="entry name" value="FRUCTOSAMINE 3 KINASE-RELATED PROTEIN"/>
    <property type="match status" value="1"/>
</dbReference>
<keyword evidence="4" id="KW-1185">Reference proteome</keyword>
<comment type="catalytic activity">
    <reaction evidence="2">
        <text>N(6)-D-ribulosyl-L-lysyl-[protein] + ATP = N(6)-(3-O-phospho-D-ribulosyl)-L-lysyl-[protein] + ADP + H(+)</text>
        <dbReference type="Rhea" id="RHEA:48432"/>
        <dbReference type="Rhea" id="RHEA-COMP:12103"/>
        <dbReference type="Rhea" id="RHEA-COMP:12104"/>
        <dbReference type="ChEBI" id="CHEBI:15378"/>
        <dbReference type="ChEBI" id="CHEBI:30616"/>
        <dbReference type="ChEBI" id="CHEBI:90418"/>
        <dbReference type="ChEBI" id="CHEBI:90420"/>
        <dbReference type="ChEBI" id="CHEBI:456216"/>
        <dbReference type="EC" id="2.7.1.172"/>
    </reaction>
    <physiologicalReaction direction="left-to-right" evidence="2">
        <dbReference type="Rhea" id="RHEA:48433"/>
    </physiologicalReaction>
</comment>
<proteinExistence type="predicted"/>
<dbReference type="OrthoDB" id="5772781at2759"/>
<protein>
    <recommendedName>
        <fullName evidence="1">protein-ribulosamine 3-kinase</fullName>
        <ecNumber evidence="1">2.7.1.172</ecNumber>
    </recommendedName>
</protein>
<evidence type="ECO:0000256" key="1">
    <source>
        <dbReference type="ARBA" id="ARBA00011961"/>
    </source>
</evidence>
<evidence type="ECO:0000313" key="3">
    <source>
        <dbReference type="EMBL" id="CAF9907943.1"/>
    </source>
</evidence>
<comment type="caution">
    <text evidence="3">The sequence shown here is derived from an EMBL/GenBank/DDBJ whole genome shotgun (WGS) entry which is preliminary data.</text>
</comment>